<evidence type="ECO:0000313" key="2">
    <source>
        <dbReference type="Proteomes" id="UP000215441"/>
    </source>
</evidence>
<keyword evidence="2" id="KW-1185">Reference proteome</keyword>
<reference evidence="1 2" key="1">
    <citation type="submission" date="2017-07" db="EMBL/GenBank/DDBJ databases">
        <title>Acidovorax KNDSW TSA 6 genome sequence and assembly.</title>
        <authorList>
            <person name="Mayilraj S."/>
        </authorList>
    </citation>
    <scope>NUCLEOTIDE SEQUENCE [LARGE SCALE GENOMIC DNA]</scope>
    <source>
        <strain evidence="1 2">KNDSW-TSA6</strain>
    </source>
</reference>
<dbReference type="Proteomes" id="UP000215441">
    <property type="component" value="Unassembled WGS sequence"/>
</dbReference>
<evidence type="ECO:0000313" key="1">
    <source>
        <dbReference type="EMBL" id="OYD48383.1"/>
    </source>
</evidence>
<dbReference type="AlphaFoldDB" id="A0A235EHW3"/>
<gene>
    <name evidence="1" type="ORF">CBY09_20365</name>
</gene>
<sequence length="157" mass="17458">MLYYSDAPVPRSKIDTKQLDKLEEFKKSIRDKGIQEQYESVEDLKSKLSRHLTIVMRGMSVGTAVNAAVVKAAKDSTRTPASPAPAVVSSDEGEITFKEYTEKSFIILGNTKPFKDAIKELGGKWMKCSDGSYAWMFSKKKLETVAETLGVSPTLER</sequence>
<protein>
    <submittedName>
        <fullName evidence="1">Uncharacterized protein</fullName>
    </submittedName>
</protein>
<comment type="caution">
    <text evidence="1">The sequence shown here is derived from an EMBL/GenBank/DDBJ whole genome shotgun (WGS) entry which is preliminary data.</text>
</comment>
<organism evidence="1 2">
    <name type="scientific">Acidovorax kalamii</name>
    <dbReference type="NCBI Taxonomy" id="2004485"/>
    <lineage>
        <taxon>Bacteria</taxon>
        <taxon>Pseudomonadati</taxon>
        <taxon>Pseudomonadota</taxon>
        <taxon>Betaproteobacteria</taxon>
        <taxon>Burkholderiales</taxon>
        <taxon>Comamonadaceae</taxon>
        <taxon>Acidovorax</taxon>
    </lineage>
</organism>
<name>A0A235EHW3_9BURK</name>
<accession>A0A235EHW3</accession>
<dbReference type="EMBL" id="NOIG01000012">
    <property type="protein sequence ID" value="OYD48383.1"/>
    <property type="molecule type" value="Genomic_DNA"/>
</dbReference>
<proteinExistence type="predicted"/>